<protein>
    <recommendedName>
        <fullName evidence="4">DNRLRE domain-containing protein</fullName>
    </recommendedName>
</protein>
<proteinExistence type="predicted"/>
<dbReference type="EMBL" id="JAACAK010000046">
    <property type="protein sequence ID" value="NIR74565.1"/>
    <property type="molecule type" value="Genomic_DNA"/>
</dbReference>
<comment type="caution">
    <text evidence="2">The sequence shown here is derived from an EMBL/GenBank/DDBJ whole genome shotgun (WGS) entry which is preliminary data.</text>
</comment>
<feature type="signal peptide" evidence="1">
    <location>
        <begin position="1"/>
        <end position="19"/>
    </location>
</feature>
<dbReference type="Proteomes" id="UP000702544">
    <property type="component" value="Unassembled WGS sequence"/>
</dbReference>
<dbReference type="PROSITE" id="PS51257">
    <property type="entry name" value="PROKAR_LIPOPROTEIN"/>
    <property type="match status" value="1"/>
</dbReference>
<feature type="chain" id="PRO_5042054580" description="DNRLRE domain-containing protein" evidence="1">
    <location>
        <begin position="20"/>
        <end position="439"/>
    </location>
</feature>
<sequence length="439" mass="46976">MRPRLPVVAFLLGALSSVACEREGTVIVEPGEAPGRAAATHSVALTPAMTAWIDSTFSGFTGPANATFLLLQEDTKTLTSRGLIRFEFIQDSVFVFDSLSGPLRFDSARIVLNIDTARTMLGSVPPPPGSWQRATTLQVVEVTQDWDRGSVDWENAVDSVGFQVPWNGGPGGAFGRVLGDTTLTEAADSLVIWLDVDTDSLLRDWLDTMTVNRGIGLVVTDTGSVTLQLPRIEYNIVPESEPDTAIRLSVLATDGTFIFDAPAVGSAAGVLRVGGVEGWRSFLSITVPDSLPVEGTGELESVRGATINRADLFLISRPPPDPPFAADQNFFATAYTLVDDFTVLGAKTPVGRLLAGSDAELQVDSLMAGDTIAMNITRRVQTWADLPDDSVAPPLRLSIRGLFEATTFGFWEFGAADGDPAYAPVLRIVFTPPTEFTLP</sequence>
<evidence type="ECO:0000256" key="1">
    <source>
        <dbReference type="SAM" id="SignalP"/>
    </source>
</evidence>
<dbReference type="AlphaFoldDB" id="A0AAE5CBL1"/>
<evidence type="ECO:0008006" key="4">
    <source>
        <dbReference type="Google" id="ProtNLM"/>
    </source>
</evidence>
<keyword evidence="1" id="KW-0732">Signal</keyword>
<evidence type="ECO:0000313" key="2">
    <source>
        <dbReference type="EMBL" id="NIR74565.1"/>
    </source>
</evidence>
<organism evidence="2 3">
    <name type="scientific">Candidatus Kutchimonas denitrificans</name>
    <dbReference type="NCBI Taxonomy" id="3056748"/>
    <lineage>
        <taxon>Bacteria</taxon>
        <taxon>Pseudomonadati</taxon>
        <taxon>Gemmatimonadota</taxon>
        <taxon>Gemmatimonadia</taxon>
        <taxon>Candidatus Palauibacterales</taxon>
        <taxon>Candidatus Palauibacteraceae</taxon>
        <taxon>Candidatus Kutchimonas</taxon>
    </lineage>
</organism>
<evidence type="ECO:0000313" key="3">
    <source>
        <dbReference type="Proteomes" id="UP000702544"/>
    </source>
</evidence>
<reference evidence="2 3" key="1">
    <citation type="submission" date="2020-01" db="EMBL/GenBank/DDBJ databases">
        <title>Genomes assembled from Gulf of Kutch pelagic sediment metagenomes.</title>
        <authorList>
            <person name="Chandrashekar M."/>
            <person name="Mahajan M.S."/>
            <person name="Dave K.J."/>
            <person name="Vatsa P."/>
            <person name="Nathani N.M."/>
        </authorList>
    </citation>
    <scope>NUCLEOTIDE SEQUENCE [LARGE SCALE GENOMIC DNA]</scope>
    <source>
        <strain evidence="2">KS3-K002</strain>
    </source>
</reference>
<name>A0AAE5CBL1_9BACT</name>
<accession>A0AAE5CBL1</accession>
<gene>
    <name evidence="2" type="ORF">GWO12_05570</name>
</gene>